<name>A0A375HZM5_9ACTN</name>
<dbReference type="EMBL" id="OMOH01000003">
    <property type="protein sequence ID" value="SPF67942.1"/>
    <property type="molecule type" value="Genomic_DNA"/>
</dbReference>
<gene>
    <name evidence="2" type="ORF">PROPJV5_0898</name>
</gene>
<dbReference type="InterPro" id="IPR029063">
    <property type="entry name" value="SAM-dependent_MTases_sf"/>
</dbReference>
<reference evidence="3" key="1">
    <citation type="submission" date="2018-02" db="EMBL/GenBank/DDBJ databases">
        <authorList>
            <person name="Hornung B."/>
        </authorList>
    </citation>
    <scope>NUCLEOTIDE SEQUENCE [LARGE SCALE GENOMIC DNA]</scope>
</reference>
<dbReference type="SUPFAM" id="SSF53335">
    <property type="entry name" value="S-adenosyl-L-methionine-dependent methyltransferases"/>
    <property type="match status" value="1"/>
</dbReference>
<keyword evidence="2" id="KW-0808">Transferase</keyword>
<accession>A0A375HZM5</accession>
<dbReference type="Proteomes" id="UP000265962">
    <property type="component" value="Unassembled WGS sequence"/>
</dbReference>
<keyword evidence="2" id="KW-0489">Methyltransferase</keyword>
<dbReference type="AlphaFoldDB" id="A0A375HZM5"/>
<organism evidence="2 3">
    <name type="scientific">Propionibacterium ruminifibrarum</name>
    <dbReference type="NCBI Taxonomy" id="1962131"/>
    <lineage>
        <taxon>Bacteria</taxon>
        <taxon>Bacillati</taxon>
        <taxon>Actinomycetota</taxon>
        <taxon>Actinomycetes</taxon>
        <taxon>Propionibacteriales</taxon>
        <taxon>Propionibacteriaceae</taxon>
        <taxon>Propionibacterium</taxon>
    </lineage>
</organism>
<dbReference type="Pfam" id="PF08241">
    <property type="entry name" value="Methyltransf_11"/>
    <property type="match status" value="1"/>
</dbReference>
<dbReference type="InterPro" id="IPR013216">
    <property type="entry name" value="Methyltransf_11"/>
</dbReference>
<proteinExistence type="predicted"/>
<evidence type="ECO:0000259" key="1">
    <source>
        <dbReference type="Pfam" id="PF08241"/>
    </source>
</evidence>
<keyword evidence="3" id="KW-1185">Reference proteome</keyword>
<feature type="domain" description="Methyltransferase type 11" evidence="1">
    <location>
        <begin position="40"/>
        <end position="115"/>
    </location>
</feature>
<protein>
    <submittedName>
        <fullName evidence="2">Methyltransferase domain</fullName>
        <ecNumber evidence="2">2.1.1.-</ecNumber>
    </submittedName>
</protein>
<sequence length="252" mass="27576">MGAMSSSGPRFPAQALSWLTGDRTDNRVLTLSNTAGLPRRIAASGNRVWCIGHDPDQVRRLTDVPGVDPLAATTAALPFDACQFDVVLAHQMLHLLTEKPHVSEMARVLRPGGWVSASYLVRDDSVPWVRRLIALMRSVDPTAMSADLGVGSIETLIDHKYFPRCEQRDFRIWVPATRTALIAMAAALPAVAELAERDRQRILHGVGAIYDGASAGGELRLPYHLTCLRAYVDHAEMTTPIQLGEDALIIHL</sequence>
<dbReference type="GO" id="GO:0008757">
    <property type="term" value="F:S-adenosylmethionine-dependent methyltransferase activity"/>
    <property type="evidence" value="ECO:0007669"/>
    <property type="project" value="InterPro"/>
</dbReference>
<dbReference type="Gene3D" id="3.40.50.150">
    <property type="entry name" value="Vaccinia Virus protein VP39"/>
    <property type="match status" value="1"/>
</dbReference>
<dbReference type="GO" id="GO:0032259">
    <property type="term" value="P:methylation"/>
    <property type="evidence" value="ECO:0007669"/>
    <property type="project" value="UniProtKB-KW"/>
</dbReference>
<dbReference type="EC" id="2.1.1.-" evidence="2"/>
<evidence type="ECO:0000313" key="2">
    <source>
        <dbReference type="EMBL" id="SPF67942.1"/>
    </source>
</evidence>
<evidence type="ECO:0000313" key="3">
    <source>
        <dbReference type="Proteomes" id="UP000265962"/>
    </source>
</evidence>